<dbReference type="AlphaFoldDB" id="A0A7C4L047"/>
<reference evidence="3" key="1">
    <citation type="journal article" date="2020" name="mSystems">
        <title>Genome- and Community-Level Interaction Insights into Carbon Utilization and Element Cycling Functions of Hydrothermarchaeota in Hydrothermal Sediment.</title>
        <authorList>
            <person name="Zhou Z."/>
            <person name="Liu Y."/>
            <person name="Xu W."/>
            <person name="Pan J."/>
            <person name="Luo Z.H."/>
            <person name="Li M."/>
        </authorList>
    </citation>
    <scope>NUCLEOTIDE SEQUENCE [LARGE SCALE GENOMIC DNA]</scope>
    <source>
        <strain evidence="3">SpSt-556</strain>
    </source>
</reference>
<feature type="signal peptide" evidence="2">
    <location>
        <begin position="1"/>
        <end position="27"/>
    </location>
</feature>
<organism evidence="3">
    <name type="scientific">Bellilinea caldifistulae</name>
    <dbReference type="NCBI Taxonomy" id="360411"/>
    <lineage>
        <taxon>Bacteria</taxon>
        <taxon>Bacillati</taxon>
        <taxon>Chloroflexota</taxon>
        <taxon>Anaerolineae</taxon>
        <taxon>Anaerolineales</taxon>
        <taxon>Anaerolineaceae</taxon>
        <taxon>Bellilinea</taxon>
    </lineage>
</organism>
<feature type="region of interest" description="Disordered" evidence="1">
    <location>
        <begin position="52"/>
        <end position="72"/>
    </location>
</feature>
<protein>
    <recommendedName>
        <fullName evidence="4">SGNH/GDSL hydrolase family protein</fullName>
    </recommendedName>
</protein>
<feature type="chain" id="PRO_5027946564" description="SGNH/GDSL hydrolase family protein" evidence="2">
    <location>
        <begin position="28"/>
        <end position="341"/>
    </location>
</feature>
<sequence length="341" mass="38579">MKINRLAPWGMALILLATAVFPLNVLAQTQPPDEITPQDTSYTVFLPMVRRSSTTTTPTPTPRPTIIPNPQLGNIIDHTSPPLYDQIPPEYLRAAEQIRFYYFDRSVGQNISEGLDCLASSSWASSPSSCRRYYTDSSLTDFKVYTTNDRNIPAVILFPGGNDRSNIRFEFYMADYWYSDVQNFVTRYPSLASQWDIISLKHNYLHVGEDSSIARDYFNPNYNGYNIYDILELEARYPNKTFVYWTSSLARNAGTSVSESFNNQMRQWARDNNKILLDIADILSHTPDGQECRNSQGYAIICREYTTESSGGHLGSVSAGKLQVAKAIWILLAQLAGWQGP</sequence>
<keyword evidence="2" id="KW-0732">Signal</keyword>
<evidence type="ECO:0000256" key="1">
    <source>
        <dbReference type="SAM" id="MobiDB-lite"/>
    </source>
</evidence>
<comment type="caution">
    <text evidence="3">The sequence shown here is derived from an EMBL/GenBank/DDBJ whole genome shotgun (WGS) entry which is preliminary data.</text>
</comment>
<evidence type="ECO:0000313" key="3">
    <source>
        <dbReference type="EMBL" id="HGS87618.1"/>
    </source>
</evidence>
<dbReference type="EMBL" id="DSXR01000083">
    <property type="protein sequence ID" value="HGS87618.1"/>
    <property type="molecule type" value="Genomic_DNA"/>
</dbReference>
<evidence type="ECO:0008006" key="4">
    <source>
        <dbReference type="Google" id="ProtNLM"/>
    </source>
</evidence>
<name>A0A7C4L047_9CHLR</name>
<evidence type="ECO:0000256" key="2">
    <source>
        <dbReference type="SAM" id="SignalP"/>
    </source>
</evidence>
<proteinExistence type="predicted"/>
<accession>A0A7C4L047</accession>
<gene>
    <name evidence="3" type="ORF">ENT17_08350</name>
</gene>